<dbReference type="PANTHER" id="PTHR33398">
    <property type="entry name" value="30S RIBOSOMAL PROTEIN S20"/>
    <property type="match status" value="1"/>
</dbReference>
<dbReference type="RefSeq" id="WP_108774012.1">
    <property type="nucleotide sequence ID" value="NZ_JALBUR010000005.1"/>
</dbReference>
<protein>
    <recommendedName>
        <fullName evidence="6 7">Small ribosomal subunit protein bS20</fullName>
    </recommendedName>
</protein>
<dbReference type="Gene3D" id="1.20.58.110">
    <property type="entry name" value="Ribosomal protein S20"/>
    <property type="match status" value="1"/>
</dbReference>
<evidence type="ECO:0000313" key="8">
    <source>
        <dbReference type="EMBL" id="MDX8419076.1"/>
    </source>
</evidence>
<evidence type="ECO:0000256" key="6">
    <source>
        <dbReference type="ARBA" id="ARBA00035136"/>
    </source>
</evidence>
<dbReference type="PANTHER" id="PTHR33398:SF1">
    <property type="entry name" value="SMALL RIBOSOMAL SUBUNIT PROTEIN BS20C"/>
    <property type="match status" value="1"/>
</dbReference>
<comment type="caution">
    <text evidence="8">The sequence shown here is derived from an EMBL/GenBank/DDBJ whole genome shotgun (WGS) entry which is preliminary data.</text>
</comment>
<reference evidence="8 9" key="1">
    <citation type="submission" date="2022-03" db="EMBL/GenBank/DDBJ databases">
        <title>Novel taxa within the pig intestine.</title>
        <authorList>
            <person name="Wylensek D."/>
            <person name="Bishof K."/>
            <person name="Afrizal A."/>
            <person name="Clavel T."/>
        </authorList>
    </citation>
    <scope>NUCLEOTIDE SEQUENCE [LARGE SCALE GENOMIC DNA]</scope>
    <source>
        <strain evidence="8 9">CLA-KB-P133</strain>
    </source>
</reference>
<evidence type="ECO:0000256" key="1">
    <source>
        <dbReference type="ARBA" id="ARBA00007634"/>
    </source>
</evidence>
<organism evidence="8 9">
    <name type="scientific">Grylomicrobium aquisgranensis</name>
    <dbReference type="NCBI Taxonomy" id="2926318"/>
    <lineage>
        <taxon>Bacteria</taxon>
        <taxon>Bacillati</taxon>
        <taxon>Bacillota</taxon>
        <taxon>Erysipelotrichia</taxon>
        <taxon>Erysipelotrichales</taxon>
        <taxon>Erysipelotrichaceae</taxon>
        <taxon>Grylomicrobium</taxon>
    </lineage>
</organism>
<sequence>MANIKSQKKRALTNLKRQNALAGEKSALKTAIKAVKTAAAANDKDAAVTAMNQANKLLDKAIVSGFKKKNYVARQKSRLQKAVNNIA</sequence>
<keyword evidence="2 7" id="KW-0699">rRNA-binding</keyword>
<evidence type="ECO:0000313" key="9">
    <source>
        <dbReference type="Proteomes" id="UP001286174"/>
    </source>
</evidence>
<dbReference type="GO" id="GO:0015935">
    <property type="term" value="C:small ribosomal subunit"/>
    <property type="evidence" value="ECO:0007669"/>
    <property type="project" value="TreeGrafter"/>
</dbReference>
<dbReference type="GO" id="GO:0070181">
    <property type="term" value="F:small ribosomal subunit rRNA binding"/>
    <property type="evidence" value="ECO:0007669"/>
    <property type="project" value="TreeGrafter"/>
</dbReference>
<dbReference type="Proteomes" id="UP001286174">
    <property type="component" value="Unassembled WGS sequence"/>
</dbReference>
<dbReference type="NCBIfam" id="TIGR00029">
    <property type="entry name" value="S20"/>
    <property type="match status" value="1"/>
</dbReference>
<dbReference type="HAMAP" id="MF_00500">
    <property type="entry name" value="Ribosomal_bS20"/>
    <property type="match status" value="1"/>
</dbReference>
<gene>
    <name evidence="7 8" type="primary">rpsT</name>
    <name evidence="8" type="ORF">MOZ60_03095</name>
</gene>
<dbReference type="InterPro" id="IPR002583">
    <property type="entry name" value="Ribosomal_bS20"/>
</dbReference>
<dbReference type="EMBL" id="JALBUR010000005">
    <property type="protein sequence ID" value="MDX8419076.1"/>
    <property type="molecule type" value="Genomic_DNA"/>
</dbReference>
<name>A0AB35U1S1_9FIRM</name>
<dbReference type="GO" id="GO:0005829">
    <property type="term" value="C:cytosol"/>
    <property type="evidence" value="ECO:0007669"/>
    <property type="project" value="TreeGrafter"/>
</dbReference>
<dbReference type="GO" id="GO:0006412">
    <property type="term" value="P:translation"/>
    <property type="evidence" value="ECO:0007669"/>
    <property type="project" value="UniProtKB-UniRule"/>
</dbReference>
<comment type="similarity">
    <text evidence="1 7">Belongs to the bacterial ribosomal protein bS20 family.</text>
</comment>
<evidence type="ECO:0000256" key="5">
    <source>
        <dbReference type="ARBA" id="ARBA00023274"/>
    </source>
</evidence>
<keyword evidence="5 7" id="KW-0687">Ribonucleoprotein</keyword>
<dbReference type="InterPro" id="IPR036510">
    <property type="entry name" value="Ribosomal_bS20_sf"/>
</dbReference>
<evidence type="ECO:0000256" key="3">
    <source>
        <dbReference type="ARBA" id="ARBA00022884"/>
    </source>
</evidence>
<proteinExistence type="inferred from homology"/>
<dbReference type="SUPFAM" id="SSF46992">
    <property type="entry name" value="Ribosomal protein S20"/>
    <property type="match status" value="1"/>
</dbReference>
<dbReference type="AlphaFoldDB" id="A0AB35U1S1"/>
<keyword evidence="9" id="KW-1185">Reference proteome</keyword>
<comment type="function">
    <text evidence="7">Binds directly to 16S ribosomal RNA.</text>
</comment>
<evidence type="ECO:0000256" key="7">
    <source>
        <dbReference type="HAMAP-Rule" id="MF_00500"/>
    </source>
</evidence>
<evidence type="ECO:0000256" key="4">
    <source>
        <dbReference type="ARBA" id="ARBA00022980"/>
    </source>
</evidence>
<keyword evidence="3 7" id="KW-0694">RNA-binding</keyword>
<dbReference type="GO" id="GO:0003735">
    <property type="term" value="F:structural constituent of ribosome"/>
    <property type="evidence" value="ECO:0007669"/>
    <property type="project" value="InterPro"/>
</dbReference>
<dbReference type="Pfam" id="PF01649">
    <property type="entry name" value="Ribosomal_S20p"/>
    <property type="match status" value="1"/>
</dbReference>
<evidence type="ECO:0000256" key="2">
    <source>
        <dbReference type="ARBA" id="ARBA00022730"/>
    </source>
</evidence>
<accession>A0AB35U1S1</accession>
<keyword evidence="4 7" id="KW-0689">Ribosomal protein</keyword>